<accession>Q3AAA5</accession>
<evidence type="ECO:0000313" key="2">
    <source>
        <dbReference type="Proteomes" id="UP000002706"/>
    </source>
</evidence>
<name>Q3AAA5_CARHZ</name>
<protein>
    <submittedName>
        <fullName evidence="1">Uncharacterized protein</fullName>
    </submittedName>
</protein>
<proteinExistence type="predicted"/>
<dbReference type="Proteomes" id="UP000002706">
    <property type="component" value="Chromosome"/>
</dbReference>
<sequence>MAKKMSKNAGKRVYRRFLVFHTLLGREITGK</sequence>
<keyword evidence="2" id="KW-1185">Reference proteome</keyword>
<gene>
    <name evidence="1" type="ordered locus">CHY_2115</name>
</gene>
<organism evidence="1 2">
    <name type="scientific">Carboxydothermus hydrogenoformans (strain ATCC BAA-161 / DSM 6008 / Z-2901)</name>
    <dbReference type="NCBI Taxonomy" id="246194"/>
    <lineage>
        <taxon>Bacteria</taxon>
        <taxon>Bacillati</taxon>
        <taxon>Bacillota</taxon>
        <taxon>Clostridia</taxon>
        <taxon>Thermoanaerobacterales</taxon>
        <taxon>Thermoanaerobacteraceae</taxon>
        <taxon>Carboxydothermus</taxon>
    </lineage>
</organism>
<dbReference type="EMBL" id="CP000141">
    <property type="protein sequence ID" value="ABB13795.1"/>
    <property type="molecule type" value="Genomic_DNA"/>
</dbReference>
<dbReference type="InParanoid" id="Q3AAA5"/>
<reference evidence="1 2" key="1">
    <citation type="journal article" date="2005" name="PLoS Genet.">
        <title>Life in hot carbon monoxide: the complete genome sequence of Carboxydothermus hydrogenoformans Z-2901.</title>
        <authorList>
            <person name="Wu M."/>
            <person name="Ren Q."/>
            <person name="Durkin A.S."/>
            <person name="Daugherty S.C."/>
            <person name="Brinkac L.M."/>
            <person name="Dodson R.J."/>
            <person name="Madupu R."/>
            <person name="Sullivan S.A."/>
            <person name="Kolonay J.F."/>
            <person name="Haft D.H."/>
            <person name="Nelson W.C."/>
            <person name="Tallon L.J."/>
            <person name="Jones K.M."/>
            <person name="Ulrich L.E."/>
            <person name="Gonzalez J.M."/>
            <person name="Zhulin I.B."/>
            <person name="Robb F.T."/>
            <person name="Eisen J.A."/>
        </authorList>
    </citation>
    <scope>NUCLEOTIDE SEQUENCE [LARGE SCALE GENOMIC DNA]</scope>
    <source>
        <strain evidence="2">ATCC BAA-161 / DSM 6008 / Z-2901</strain>
    </source>
</reference>
<dbReference type="AlphaFoldDB" id="Q3AAA5"/>
<dbReference type="KEGG" id="chy:CHY_2115"/>
<dbReference type="HOGENOM" id="CLU_3395706_0_0_9"/>
<evidence type="ECO:0000313" key="1">
    <source>
        <dbReference type="EMBL" id="ABB13795.1"/>
    </source>
</evidence>